<evidence type="ECO:0000259" key="2">
    <source>
        <dbReference type="PROSITE" id="PS50975"/>
    </source>
</evidence>
<name>A0ABS4GK36_9BACL</name>
<dbReference type="Pfam" id="PF14398">
    <property type="entry name" value="ATPgrasp_YheCD"/>
    <property type="match status" value="1"/>
</dbReference>
<proteinExistence type="predicted"/>
<dbReference type="Gene3D" id="3.30.470.20">
    <property type="entry name" value="ATP-grasp fold, B domain"/>
    <property type="match status" value="1"/>
</dbReference>
<reference evidence="3 4" key="1">
    <citation type="submission" date="2021-03" db="EMBL/GenBank/DDBJ databases">
        <title>Genomic Encyclopedia of Type Strains, Phase IV (KMG-IV): sequencing the most valuable type-strain genomes for metagenomic binning, comparative biology and taxonomic classification.</title>
        <authorList>
            <person name="Goeker M."/>
        </authorList>
    </citation>
    <scope>NUCLEOTIDE SEQUENCE [LARGE SCALE GENOMIC DNA]</scope>
    <source>
        <strain evidence="3 4">DSM 24738</strain>
    </source>
</reference>
<keyword evidence="1" id="KW-0547">Nucleotide-binding</keyword>
<dbReference type="InterPro" id="IPR011761">
    <property type="entry name" value="ATP-grasp"/>
</dbReference>
<keyword evidence="1" id="KW-0067">ATP-binding</keyword>
<gene>
    <name evidence="3" type="ORF">J2Z37_000267</name>
</gene>
<dbReference type="RefSeq" id="WP_209808167.1">
    <property type="nucleotide sequence ID" value="NZ_JAGGKT010000001.1"/>
</dbReference>
<keyword evidence="4" id="KW-1185">Reference proteome</keyword>
<comment type="caution">
    <text evidence="3">The sequence shown here is derived from an EMBL/GenBank/DDBJ whole genome shotgun (WGS) entry which is preliminary data.</text>
</comment>
<dbReference type="InterPro" id="IPR026838">
    <property type="entry name" value="YheC/D"/>
</dbReference>
<evidence type="ECO:0000313" key="3">
    <source>
        <dbReference type="EMBL" id="MBP1930280.1"/>
    </source>
</evidence>
<evidence type="ECO:0000256" key="1">
    <source>
        <dbReference type="PROSITE-ProRule" id="PRU00409"/>
    </source>
</evidence>
<accession>A0ABS4GK36</accession>
<sequence>MSNVCAGIQLDEKSDFPSGIHLLVSQKLQQAMQLPNHSRVSLQLGQKSIPCRIQTFASTSSILRFRKDVGELLSLPDGIQLSARYEPHGKRFILGPVFGVLITKLLRTPEGIFGPASSFCQEVVQGAKAKGVLAYIFTLNDIDHQNQTVNGWVWKDGNWSQQVLPMPDAVYNRLASRKSENSSDTQEIFRQWKVKGISIFNEHFLNKWQVHQALSNTEEAKPYLPTTYLYKGYATIKEVASRYSQVYLKPANGSLGIGIYRITRNGKKFTCHYSTVNGSIEKNYNRLVDLYQSVGPRISKAPYLVQQGLRLVKINGNPLDFRSLVQKDITGKWAVTSIVGRSGQDQSIVSNLARGGTIMQAAKALQSASPWTSGIRPSTEHLKKISISLAQSLESSIEGHFAELGIDLAVDTSGKVWLLEINAKPSKNDDQVLSENKTRPSVRRLLDYALFLKGMNRTKSRLPKQLPFKKKKLKRKKR</sequence>
<protein>
    <recommendedName>
        <fullName evidence="2">ATP-grasp domain-containing protein</fullName>
    </recommendedName>
</protein>
<feature type="domain" description="ATP-grasp" evidence="2">
    <location>
        <begin position="380"/>
        <end position="451"/>
    </location>
</feature>
<dbReference type="PROSITE" id="PS50975">
    <property type="entry name" value="ATP_GRASP"/>
    <property type="match status" value="1"/>
</dbReference>
<evidence type="ECO:0000313" key="4">
    <source>
        <dbReference type="Proteomes" id="UP001519343"/>
    </source>
</evidence>
<dbReference type="Proteomes" id="UP001519343">
    <property type="component" value="Unassembled WGS sequence"/>
</dbReference>
<organism evidence="3 4">
    <name type="scientific">Ammoniphilus resinae</name>
    <dbReference type="NCBI Taxonomy" id="861532"/>
    <lineage>
        <taxon>Bacteria</taxon>
        <taxon>Bacillati</taxon>
        <taxon>Bacillota</taxon>
        <taxon>Bacilli</taxon>
        <taxon>Bacillales</taxon>
        <taxon>Paenibacillaceae</taxon>
        <taxon>Aneurinibacillus group</taxon>
        <taxon>Ammoniphilus</taxon>
    </lineage>
</organism>
<dbReference type="EMBL" id="JAGGKT010000001">
    <property type="protein sequence ID" value="MBP1930280.1"/>
    <property type="molecule type" value="Genomic_DNA"/>
</dbReference>
<dbReference type="SUPFAM" id="SSF56059">
    <property type="entry name" value="Glutathione synthetase ATP-binding domain-like"/>
    <property type="match status" value="1"/>
</dbReference>